<organism evidence="3 4">
    <name type="scientific">Sitophilus oryzae</name>
    <name type="common">Rice weevil</name>
    <name type="synonym">Curculio oryzae</name>
    <dbReference type="NCBI Taxonomy" id="7048"/>
    <lineage>
        <taxon>Eukaryota</taxon>
        <taxon>Metazoa</taxon>
        <taxon>Ecdysozoa</taxon>
        <taxon>Arthropoda</taxon>
        <taxon>Hexapoda</taxon>
        <taxon>Insecta</taxon>
        <taxon>Pterygota</taxon>
        <taxon>Neoptera</taxon>
        <taxon>Endopterygota</taxon>
        <taxon>Coleoptera</taxon>
        <taxon>Polyphaga</taxon>
        <taxon>Cucujiformia</taxon>
        <taxon>Curculionidae</taxon>
        <taxon>Dryophthorinae</taxon>
        <taxon>Sitophilus</taxon>
    </lineage>
</organism>
<reference evidence="4" key="1">
    <citation type="submission" date="2025-08" db="UniProtKB">
        <authorList>
            <consortium name="RefSeq"/>
        </authorList>
    </citation>
    <scope>IDENTIFICATION</scope>
    <source>
        <tissue evidence="4">Gonads</tissue>
    </source>
</reference>
<keyword evidence="3" id="KW-1185">Reference proteome</keyword>
<dbReference type="SMART" id="SM00094">
    <property type="entry name" value="TR_FER"/>
    <property type="match status" value="1"/>
</dbReference>
<dbReference type="GO" id="GO:0006826">
    <property type="term" value="P:iron ion transport"/>
    <property type="evidence" value="ECO:0007669"/>
    <property type="project" value="TreeGrafter"/>
</dbReference>
<gene>
    <name evidence="4" type="primary">LOC115891805</name>
</gene>
<dbReference type="GO" id="GO:0055037">
    <property type="term" value="C:recycling endosome"/>
    <property type="evidence" value="ECO:0007669"/>
    <property type="project" value="TreeGrafter"/>
</dbReference>
<feature type="domain" description="Transferrin-like" evidence="2">
    <location>
        <begin position="346"/>
        <end position="678"/>
    </location>
</feature>
<dbReference type="InParanoid" id="A0A6J2YYG5"/>
<protein>
    <submittedName>
        <fullName evidence="4">Transferrin-like isoform X1</fullName>
    </submittedName>
</protein>
<dbReference type="KEGG" id="soy:115891805"/>
<keyword evidence="1" id="KW-0732">Signal</keyword>
<feature type="signal peptide" evidence="1">
    <location>
        <begin position="1"/>
        <end position="18"/>
    </location>
</feature>
<dbReference type="Gene3D" id="3.40.190.10">
    <property type="entry name" value="Periplasmic binding protein-like II"/>
    <property type="match status" value="3"/>
</dbReference>
<name>A0A6J2YYG5_SITOR</name>
<dbReference type="GO" id="GO:0005615">
    <property type="term" value="C:extracellular space"/>
    <property type="evidence" value="ECO:0007669"/>
    <property type="project" value="TreeGrafter"/>
</dbReference>
<evidence type="ECO:0000313" key="4">
    <source>
        <dbReference type="RefSeq" id="XP_030768226.1"/>
    </source>
</evidence>
<proteinExistence type="predicted"/>
<dbReference type="Proteomes" id="UP000504635">
    <property type="component" value="Unplaced"/>
</dbReference>
<evidence type="ECO:0000256" key="1">
    <source>
        <dbReference type="SAM" id="SignalP"/>
    </source>
</evidence>
<sequence length="714" mass="78924">MKILCVFWLCAFIEVCLAKQLKQELCMDFFDRDACQQIGRDLYIQCRPVTSKIDCILKAGRGEPILSILSPEEAVLGAALATSQAVVIGEVSEATYETVVLLRRGLTGSFVTGGLKYCHPGYDHNEQVSKYVLEELERKSISYNCTNGTTLLEQKFQALANQYGSSCRPGTWTEDKNFDTELKNRYSSLCELCPNGDCNLDRTVYFTPFNDSLTCLVNGGDVALTTATYANQFFTDTNNTQNFQYWCPDGTLTDTQCVWTNQTQRVLISSESSASALSEYVSNSLPLYVGSSVDADTTLQQSLARVLGLGPENRINLFTPTSLTQYVSSRREIPSVNGSIQCGLTVNWSVTNEAELNKCWWLQQASVNTGLQPVIDCAQSSDSDTVSNMDNIRSGVGDIAFVDAAYGYIARRKGLTNVAYLETDRSQLSRIVLVVRNDTTWFQENFANLRNRPVCLPEYGGKEWLVLIDTLIQRNAIQRTCDYGAALSDFVGDSCAPGANAKDLDISYTNSDKFCATCVPVSATGTAKYCNADTGNKYYGSEGALRCLADLNGDYAVISLNDLPPNNTLLYDTNSTYRVIARNGSMVSIDRTITDEETPLATITAGEILIRRDNPKYNDVVLLLRSIEKEFGQNLNKPFKVFDKFDNVSDLLFPDSTPGITISGGGNRYVARFQELLRDSESCSTTRQPHSASQRIIPTTISAILVFILVKLFL</sequence>
<dbReference type="RefSeq" id="XP_030768226.1">
    <property type="nucleotide sequence ID" value="XM_030912366.1"/>
</dbReference>
<dbReference type="GO" id="GO:0005769">
    <property type="term" value="C:early endosome"/>
    <property type="evidence" value="ECO:0007669"/>
    <property type="project" value="TreeGrafter"/>
</dbReference>
<dbReference type="SUPFAM" id="SSF53850">
    <property type="entry name" value="Periplasmic binding protein-like II"/>
    <property type="match status" value="2"/>
</dbReference>
<dbReference type="PANTHER" id="PTHR11485:SF29">
    <property type="entry name" value="TRANSFERRIN 2"/>
    <property type="match status" value="1"/>
</dbReference>
<dbReference type="AlphaFoldDB" id="A0A6J2YYG5"/>
<dbReference type="GeneID" id="115891805"/>
<dbReference type="PANTHER" id="PTHR11485">
    <property type="entry name" value="TRANSFERRIN"/>
    <property type="match status" value="1"/>
</dbReference>
<evidence type="ECO:0000259" key="2">
    <source>
        <dbReference type="PROSITE" id="PS51408"/>
    </source>
</evidence>
<dbReference type="GO" id="GO:0005886">
    <property type="term" value="C:plasma membrane"/>
    <property type="evidence" value="ECO:0007669"/>
    <property type="project" value="TreeGrafter"/>
</dbReference>
<accession>A0A6J2YYG5</accession>
<dbReference type="OrthoDB" id="8183540at2759"/>
<dbReference type="InterPro" id="IPR001156">
    <property type="entry name" value="Transferrin-like_dom"/>
</dbReference>
<dbReference type="Pfam" id="PF00405">
    <property type="entry name" value="Transferrin"/>
    <property type="match status" value="2"/>
</dbReference>
<dbReference type="PROSITE" id="PS51408">
    <property type="entry name" value="TRANSFERRIN_LIKE_4"/>
    <property type="match status" value="1"/>
</dbReference>
<evidence type="ECO:0000313" key="3">
    <source>
        <dbReference type="Proteomes" id="UP000504635"/>
    </source>
</evidence>
<feature type="chain" id="PRO_5026688253" evidence="1">
    <location>
        <begin position="19"/>
        <end position="714"/>
    </location>
</feature>